<dbReference type="Pfam" id="PF03572">
    <property type="entry name" value="Peptidase_S41"/>
    <property type="match status" value="1"/>
</dbReference>
<keyword evidence="3" id="KW-1185">Reference proteome</keyword>
<dbReference type="EMBL" id="QUAL01000382">
    <property type="protein sequence ID" value="RIQ13271.1"/>
    <property type="molecule type" value="Genomic_DNA"/>
</dbReference>
<name>A0A418KIX2_9ACTN</name>
<dbReference type="Proteomes" id="UP000284057">
    <property type="component" value="Unassembled WGS sequence"/>
</dbReference>
<dbReference type="InterPro" id="IPR005151">
    <property type="entry name" value="Tail-specific_protease"/>
</dbReference>
<sequence>MLDRLAYSATEDALLGLGSLDHVELLGEPSGGGSGRPRTVGLHDGVVLSVSTALTYEPGGRCVEGAGLSVGRELPPGVLASGAAIAATDTGW</sequence>
<dbReference type="GO" id="GO:0008236">
    <property type="term" value="F:serine-type peptidase activity"/>
    <property type="evidence" value="ECO:0007669"/>
    <property type="project" value="InterPro"/>
</dbReference>
<proteinExistence type="predicted"/>
<evidence type="ECO:0000259" key="1">
    <source>
        <dbReference type="Pfam" id="PF03572"/>
    </source>
</evidence>
<accession>A0A418KIX2</accession>
<reference evidence="2 3" key="1">
    <citation type="submission" date="2018-09" db="EMBL/GenBank/DDBJ databases">
        <title>Isolation, diversity and antifungal activity of actinobacteria from wheat.</title>
        <authorList>
            <person name="Han C."/>
        </authorList>
    </citation>
    <scope>NUCLEOTIDE SEQUENCE [LARGE SCALE GENOMIC DNA]</scope>
    <source>
        <strain evidence="2 3">NEAU-YY265</strain>
    </source>
</reference>
<dbReference type="Gene3D" id="3.30.750.44">
    <property type="match status" value="1"/>
</dbReference>
<organism evidence="2 3">
    <name type="scientific">Jiangella rhizosphaerae</name>
    <dbReference type="NCBI Taxonomy" id="2293569"/>
    <lineage>
        <taxon>Bacteria</taxon>
        <taxon>Bacillati</taxon>
        <taxon>Actinomycetota</taxon>
        <taxon>Actinomycetes</taxon>
        <taxon>Jiangellales</taxon>
        <taxon>Jiangellaceae</taxon>
        <taxon>Jiangella</taxon>
    </lineage>
</organism>
<dbReference type="InterPro" id="IPR029045">
    <property type="entry name" value="ClpP/crotonase-like_dom_sf"/>
</dbReference>
<protein>
    <recommendedName>
        <fullName evidence="1">Tail specific protease domain-containing protein</fullName>
    </recommendedName>
</protein>
<gene>
    <name evidence="2" type="ORF">DY240_26005</name>
</gene>
<feature type="domain" description="Tail specific protease" evidence="1">
    <location>
        <begin position="3"/>
        <end position="68"/>
    </location>
</feature>
<dbReference type="AlphaFoldDB" id="A0A418KIX2"/>
<evidence type="ECO:0000313" key="2">
    <source>
        <dbReference type="EMBL" id="RIQ13271.1"/>
    </source>
</evidence>
<dbReference type="OrthoDB" id="3670998at2"/>
<dbReference type="SUPFAM" id="SSF52096">
    <property type="entry name" value="ClpP/crotonase"/>
    <property type="match status" value="1"/>
</dbReference>
<dbReference type="GO" id="GO:0006508">
    <property type="term" value="P:proteolysis"/>
    <property type="evidence" value="ECO:0007669"/>
    <property type="project" value="InterPro"/>
</dbReference>
<comment type="caution">
    <text evidence="2">The sequence shown here is derived from an EMBL/GenBank/DDBJ whole genome shotgun (WGS) entry which is preliminary data.</text>
</comment>
<evidence type="ECO:0000313" key="3">
    <source>
        <dbReference type="Proteomes" id="UP000284057"/>
    </source>
</evidence>
<dbReference type="Gene3D" id="3.90.226.10">
    <property type="entry name" value="2-enoyl-CoA Hydratase, Chain A, domain 1"/>
    <property type="match status" value="1"/>
</dbReference>